<evidence type="ECO:0000313" key="3">
    <source>
        <dbReference type="Proteomes" id="UP000245839"/>
    </source>
</evidence>
<name>A0A2Y9B499_9RHOB</name>
<evidence type="ECO:0000313" key="4">
    <source>
        <dbReference type="Proteomes" id="UP000251571"/>
    </source>
</evidence>
<organism evidence="2 4">
    <name type="scientific">Jannaschia seohaensis</name>
    <dbReference type="NCBI Taxonomy" id="475081"/>
    <lineage>
        <taxon>Bacteria</taxon>
        <taxon>Pseudomonadati</taxon>
        <taxon>Pseudomonadota</taxon>
        <taxon>Alphaproteobacteria</taxon>
        <taxon>Rhodobacterales</taxon>
        <taxon>Roseobacteraceae</taxon>
        <taxon>Jannaschia</taxon>
    </lineage>
</organism>
<proteinExistence type="predicted"/>
<reference evidence="2 4" key="1">
    <citation type="submission" date="2016-10" db="EMBL/GenBank/DDBJ databases">
        <authorList>
            <person name="Cai Z."/>
        </authorList>
    </citation>
    <scope>NUCLEOTIDE SEQUENCE [LARGE SCALE GENOMIC DNA]</scope>
    <source>
        <strain evidence="2 4">DSM 25227</strain>
    </source>
</reference>
<accession>A0A2Y9B499</accession>
<gene>
    <name evidence="1" type="ORF">BCF38_11346</name>
    <name evidence="2" type="ORF">SAMN05421539_11346</name>
</gene>
<reference evidence="1 3" key="2">
    <citation type="submission" date="2018-03" db="EMBL/GenBank/DDBJ databases">
        <title>Genomic Encyclopedia of Archaeal and Bacterial Type Strains, Phase II (KMG-II): from individual species to whole genera.</title>
        <authorList>
            <person name="Goeker M."/>
        </authorList>
    </citation>
    <scope>NUCLEOTIDE SEQUENCE [LARGE SCALE GENOMIC DNA]</scope>
    <source>
        <strain evidence="1 3">DSM 25227</strain>
    </source>
</reference>
<evidence type="ECO:0000313" key="2">
    <source>
        <dbReference type="EMBL" id="SSA50328.1"/>
    </source>
</evidence>
<evidence type="ECO:0000313" key="1">
    <source>
        <dbReference type="EMBL" id="PWJ13815.1"/>
    </source>
</evidence>
<dbReference type="RefSeq" id="WP_109565871.1">
    <property type="nucleotide sequence ID" value="NZ_QGDJ01000013.1"/>
</dbReference>
<dbReference type="Proteomes" id="UP000245839">
    <property type="component" value="Unassembled WGS sequence"/>
</dbReference>
<dbReference type="EMBL" id="QGDJ01000013">
    <property type="protein sequence ID" value="PWJ13815.1"/>
    <property type="molecule type" value="Genomic_DNA"/>
</dbReference>
<sequence length="114" mass="12951">MRCKVETYPVPKVWLLVNTVFADPMWELFVDVTPDGTAPADRIGAHSREWSDVWVEEHPSHPGWMFLKARLDLTDAADVDGSFTVHMTDADQSDALFPLDDFTMVRVQDLTVET</sequence>
<dbReference type="OrthoDB" id="9826273at2"/>
<dbReference type="AlphaFoldDB" id="A0A2Y9B499"/>
<keyword evidence="3" id="KW-1185">Reference proteome</keyword>
<protein>
    <submittedName>
        <fullName evidence="2">Uncharacterized protein</fullName>
    </submittedName>
</protein>
<dbReference type="Proteomes" id="UP000251571">
    <property type="component" value="Unassembled WGS sequence"/>
</dbReference>
<dbReference type="EMBL" id="UETC01000013">
    <property type="protein sequence ID" value="SSA50328.1"/>
    <property type="molecule type" value="Genomic_DNA"/>
</dbReference>